<evidence type="ECO:0000256" key="7">
    <source>
        <dbReference type="ARBA" id="ARBA00023054"/>
    </source>
</evidence>
<dbReference type="PANTHER" id="PTHR33911:SF1">
    <property type="entry name" value="RRNA-PROCESSING PROTEIN EFG1"/>
    <property type="match status" value="1"/>
</dbReference>
<feature type="compositionally biased region" description="Basic and acidic residues" evidence="10">
    <location>
        <begin position="291"/>
        <end position="303"/>
    </location>
</feature>
<gene>
    <name evidence="11" type="ORF">CPC735_004130</name>
</gene>
<dbReference type="AlphaFoldDB" id="C5P930"/>
<evidence type="ECO:0000313" key="12">
    <source>
        <dbReference type="Proteomes" id="UP000009084"/>
    </source>
</evidence>
<feature type="region of interest" description="Disordered" evidence="10">
    <location>
        <begin position="261"/>
        <end position="320"/>
    </location>
</feature>
<feature type="compositionally biased region" description="Acidic residues" evidence="10">
    <location>
        <begin position="304"/>
        <end position="314"/>
    </location>
</feature>
<dbReference type="GO" id="GO:0005730">
    <property type="term" value="C:nucleolus"/>
    <property type="evidence" value="ECO:0007669"/>
    <property type="project" value="UniProtKB-SubCell"/>
</dbReference>
<evidence type="ECO:0000256" key="1">
    <source>
        <dbReference type="ARBA" id="ARBA00002773"/>
    </source>
</evidence>
<feature type="compositionally biased region" description="Basic and acidic residues" evidence="10">
    <location>
        <begin position="271"/>
        <end position="281"/>
    </location>
</feature>
<evidence type="ECO:0000256" key="2">
    <source>
        <dbReference type="ARBA" id="ARBA00004604"/>
    </source>
</evidence>
<comment type="function">
    <text evidence="1">Involved in rRNA processing.</text>
</comment>
<dbReference type="InterPro" id="IPR019310">
    <property type="entry name" value="Efg1"/>
</dbReference>
<dbReference type="GO" id="GO:0030688">
    <property type="term" value="C:preribosome, small subunit precursor"/>
    <property type="evidence" value="ECO:0007669"/>
    <property type="project" value="TreeGrafter"/>
</dbReference>
<accession>C5P930</accession>
<evidence type="ECO:0000256" key="8">
    <source>
        <dbReference type="ARBA" id="ARBA00023242"/>
    </source>
</evidence>
<name>C5P930_COCP7</name>
<organism evidence="11 12">
    <name type="scientific">Coccidioides posadasii (strain C735)</name>
    <name type="common">Valley fever fungus</name>
    <dbReference type="NCBI Taxonomy" id="222929"/>
    <lineage>
        <taxon>Eukaryota</taxon>
        <taxon>Fungi</taxon>
        <taxon>Dikarya</taxon>
        <taxon>Ascomycota</taxon>
        <taxon>Pezizomycotina</taxon>
        <taxon>Eurotiomycetes</taxon>
        <taxon>Eurotiomycetidae</taxon>
        <taxon>Onygenales</taxon>
        <taxon>Onygenaceae</taxon>
        <taxon>Coccidioides</taxon>
    </lineage>
</organism>
<dbReference type="InterPro" id="IPR050786">
    <property type="entry name" value="EFG1_rRNA-proc"/>
</dbReference>
<dbReference type="EMBL" id="ACFW01000030">
    <property type="protein sequence ID" value="EER26242.1"/>
    <property type="molecule type" value="Genomic_DNA"/>
</dbReference>
<feature type="compositionally biased region" description="Basic residues" evidence="10">
    <location>
        <begin position="261"/>
        <end position="270"/>
    </location>
</feature>
<evidence type="ECO:0000256" key="10">
    <source>
        <dbReference type="SAM" id="MobiDB-lite"/>
    </source>
</evidence>
<sequence length="320" mass="36773">MSLHEPEAQPSLKKRRRDSFSNADPKRVKRLHSGAQRPHYHDIGPSVNELKTRIRDVKRLLAKRIDDLPADVRVAKERELAECQRDLEKAEVKKQRSKMIQKYHFVRFLDKSIADGVECLERKRATKELKRLKAQLHKLENDDRLDPNARENSIETLNRKISASEIDLNYTIYSPLTEKYISLYPNERRKQQPMEPEESNVIRTNSGEKPPLWYTVKQSMADGTLELLRDGKLGIGLSGETKDSNNADVSLKSNTVSLLVHRKQKKPKSKIKVDGDEDAKRSSARSVQEGTRNENKRTSKEDVQGEDDDVESESDGGFFE</sequence>
<dbReference type="HOGENOM" id="CLU_066912_0_0_1"/>
<reference evidence="11 12" key="1">
    <citation type="journal article" date="2009" name="Genome Res.">
        <title>Comparative genomic analyses of the human fungal pathogens Coccidioides and their relatives.</title>
        <authorList>
            <person name="Sharpton T.J."/>
            <person name="Stajich J.E."/>
            <person name="Rounsley S.D."/>
            <person name="Gardner M.J."/>
            <person name="Wortman J.R."/>
            <person name="Jordar V.S."/>
            <person name="Maiti R."/>
            <person name="Kodira C.D."/>
            <person name="Neafsey D.E."/>
            <person name="Zeng Q."/>
            <person name="Hung C.-Y."/>
            <person name="McMahan C."/>
            <person name="Muszewska A."/>
            <person name="Grynberg M."/>
            <person name="Mandel M.A."/>
            <person name="Kellner E.M."/>
            <person name="Barker B.M."/>
            <person name="Galgiani J.N."/>
            <person name="Orbach M.J."/>
            <person name="Kirkland T.N."/>
            <person name="Cole G.T."/>
            <person name="Henn M.R."/>
            <person name="Birren B.W."/>
            <person name="Taylor J.W."/>
        </authorList>
    </citation>
    <scope>NUCLEOTIDE SEQUENCE [LARGE SCALE GENOMIC DNA]</scope>
    <source>
        <strain evidence="12">C735</strain>
    </source>
</reference>
<keyword evidence="8" id="KW-0539">Nucleus</keyword>
<proteinExistence type="inferred from homology"/>
<keyword evidence="6" id="KW-0698">rRNA processing</keyword>
<keyword evidence="7 9" id="KW-0175">Coiled coil</keyword>
<evidence type="ECO:0000313" key="11">
    <source>
        <dbReference type="EMBL" id="EER26242.1"/>
    </source>
</evidence>
<dbReference type="Proteomes" id="UP000009084">
    <property type="component" value="Unassembled WGS sequence"/>
</dbReference>
<evidence type="ECO:0000256" key="9">
    <source>
        <dbReference type="SAM" id="Coils"/>
    </source>
</evidence>
<evidence type="ECO:0000256" key="6">
    <source>
        <dbReference type="ARBA" id="ARBA00022552"/>
    </source>
</evidence>
<comment type="similarity">
    <text evidence="3">Belongs to the EFG1 family.</text>
</comment>
<comment type="caution">
    <text evidence="11">The sequence shown here is derived from an EMBL/GenBank/DDBJ whole genome shotgun (WGS) entry which is preliminary data.</text>
</comment>
<dbReference type="OrthoDB" id="47732at2759"/>
<feature type="region of interest" description="Disordered" evidence="10">
    <location>
        <begin position="1"/>
        <end position="46"/>
    </location>
</feature>
<feature type="region of interest" description="Disordered" evidence="10">
    <location>
        <begin position="187"/>
        <end position="207"/>
    </location>
</feature>
<evidence type="ECO:0000256" key="3">
    <source>
        <dbReference type="ARBA" id="ARBA00006916"/>
    </source>
</evidence>
<dbReference type="Pfam" id="PF10153">
    <property type="entry name" value="Efg1"/>
    <property type="match status" value="1"/>
</dbReference>
<dbReference type="PANTHER" id="PTHR33911">
    <property type="entry name" value="RRNA-PROCESSING PROTEIN EFG1"/>
    <property type="match status" value="1"/>
</dbReference>
<dbReference type="VEuPathDB" id="FungiDB:CPC735_004130"/>
<feature type="coiled-coil region" evidence="9">
    <location>
        <begin position="73"/>
        <end position="142"/>
    </location>
</feature>
<comment type="subcellular location">
    <subcellularLocation>
        <location evidence="2">Nucleus</location>
        <location evidence="2">Nucleolus</location>
    </subcellularLocation>
</comment>
<protein>
    <recommendedName>
        <fullName evidence="4">rRNA-processing protein EFG1</fullName>
    </recommendedName>
    <alternativeName>
        <fullName evidence="5">rRNA-processing protein efg1</fullName>
    </alternativeName>
</protein>
<evidence type="ECO:0000256" key="4">
    <source>
        <dbReference type="ARBA" id="ARBA00018689"/>
    </source>
</evidence>
<dbReference type="GO" id="GO:0000462">
    <property type="term" value="P:maturation of SSU-rRNA from tricistronic rRNA transcript (SSU-rRNA, 5.8S rRNA, LSU-rRNA)"/>
    <property type="evidence" value="ECO:0007669"/>
    <property type="project" value="TreeGrafter"/>
</dbReference>
<evidence type="ECO:0000256" key="5">
    <source>
        <dbReference type="ARBA" id="ARBA00019827"/>
    </source>
</evidence>